<proteinExistence type="predicted"/>
<evidence type="ECO:0000256" key="3">
    <source>
        <dbReference type="ARBA" id="ARBA00022989"/>
    </source>
</evidence>
<feature type="transmembrane region" description="Helical" evidence="5">
    <location>
        <begin position="135"/>
        <end position="155"/>
    </location>
</feature>
<sequence length="217" mass="23248">MGRVQSKVQIASLFLLLLSALVLEKIIPLHLRPLPRHQPAETETDAGELTSNQYGGSFKTHFLGGVLPVLVASFTSGLAGALTQRSLQQHGRNSYLLTMELSTASLLVLLLSLVKSPDGRKIRKEGFWKGWTAKTWFPVATNAAGGILVGLVTKYAGSVRKGFALIMGLFLSGVFQAMTGKIDGDDDGSGVVTREQIVGGIMAAVSLWLHSSFPSNR</sequence>
<reference evidence="6" key="1">
    <citation type="submission" date="2021-01" db="EMBL/GenBank/DDBJ databases">
        <authorList>
            <person name="Corre E."/>
            <person name="Pelletier E."/>
            <person name="Niang G."/>
            <person name="Scheremetjew M."/>
            <person name="Finn R."/>
            <person name="Kale V."/>
            <person name="Holt S."/>
            <person name="Cochrane G."/>
            <person name="Meng A."/>
            <person name="Brown T."/>
            <person name="Cohen L."/>
        </authorList>
    </citation>
    <scope>NUCLEOTIDE SEQUENCE</scope>
    <source>
        <strain evidence="6">ECT3854</strain>
    </source>
</reference>
<dbReference type="AlphaFoldDB" id="A0A7S1D7N9"/>
<keyword evidence="3 5" id="KW-1133">Transmembrane helix</keyword>
<gene>
    <name evidence="6" type="ORF">CTEN0397_LOCUS9982</name>
</gene>
<feature type="transmembrane region" description="Helical" evidence="5">
    <location>
        <begin position="62"/>
        <end position="83"/>
    </location>
</feature>
<evidence type="ECO:0000313" key="6">
    <source>
        <dbReference type="EMBL" id="CAD8938919.1"/>
    </source>
</evidence>
<name>A0A7S1D7N9_CYCTE</name>
<feature type="transmembrane region" description="Helical" evidence="5">
    <location>
        <begin position="95"/>
        <end position="115"/>
    </location>
</feature>
<comment type="subcellular location">
    <subcellularLocation>
        <location evidence="1">Membrane</location>
        <topology evidence="1">Multi-pass membrane protein</topology>
    </subcellularLocation>
</comment>
<evidence type="ECO:0000256" key="5">
    <source>
        <dbReference type="SAM" id="Phobius"/>
    </source>
</evidence>
<dbReference type="GO" id="GO:0000139">
    <property type="term" value="C:Golgi membrane"/>
    <property type="evidence" value="ECO:0007669"/>
    <property type="project" value="InterPro"/>
</dbReference>
<accession>A0A7S1D7N9</accession>
<organism evidence="6">
    <name type="scientific">Cyclophora tenuis</name>
    <name type="common">Marine diatom</name>
    <dbReference type="NCBI Taxonomy" id="216820"/>
    <lineage>
        <taxon>Eukaryota</taxon>
        <taxon>Sar</taxon>
        <taxon>Stramenopiles</taxon>
        <taxon>Ochrophyta</taxon>
        <taxon>Bacillariophyta</taxon>
        <taxon>Fragilariophyceae</taxon>
        <taxon>Fragilariophycidae</taxon>
        <taxon>Cyclophorales</taxon>
        <taxon>Cyclophoraceae</taxon>
        <taxon>Cyclophora</taxon>
    </lineage>
</organism>
<dbReference type="Pfam" id="PF04142">
    <property type="entry name" value="Nuc_sug_transp"/>
    <property type="match status" value="1"/>
</dbReference>
<feature type="transmembrane region" description="Helical" evidence="5">
    <location>
        <begin position="162"/>
        <end position="179"/>
    </location>
</feature>
<evidence type="ECO:0000256" key="1">
    <source>
        <dbReference type="ARBA" id="ARBA00004141"/>
    </source>
</evidence>
<dbReference type="InterPro" id="IPR007271">
    <property type="entry name" value="Nuc_sug_transpt"/>
</dbReference>
<dbReference type="GO" id="GO:0015165">
    <property type="term" value="F:pyrimidine nucleotide-sugar transmembrane transporter activity"/>
    <property type="evidence" value="ECO:0007669"/>
    <property type="project" value="InterPro"/>
</dbReference>
<evidence type="ECO:0000256" key="4">
    <source>
        <dbReference type="ARBA" id="ARBA00023136"/>
    </source>
</evidence>
<protein>
    <submittedName>
        <fullName evidence="6">Uncharacterized protein</fullName>
    </submittedName>
</protein>
<evidence type="ECO:0000256" key="2">
    <source>
        <dbReference type="ARBA" id="ARBA00022692"/>
    </source>
</evidence>
<dbReference type="EMBL" id="HBFW01015642">
    <property type="protein sequence ID" value="CAD8938919.1"/>
    <property type="molecule type" value="Transcribed_RNA"/>
</dbReference>
<dbReference type="PANTHER" id="PTHR10231">
    <property type="entry name" value="NUCLEOTIDE-SUGAR TRANSMEMBRANE TRANSPORTER"/>
    <property type="match status" value="1"/>
</dbReference>
<keyword evidence="4 5" id="KW-0472">Membrane</keyword>
<keyword evidence="2 5" id="KW-0812">Transmembrane</keyword>